<gene>
    <name evidence="1" type="ORF">B9M88_09730</name>
</gene>
<reference evidence="1 2" key="1">
    <citation type="submission" date="2017-04" db="EMBL/GenBank/DDBJ databases">
        <title>Staphylococcus agnetis, a potential pathogen in the broiler production.</title>
        <authorList>
            <person name="Poulsen L."/>
        </authorList>
    </citation>
    <scope>NUCLEOTIDE SEQUENCE [LARGE SCALE GENOMIC DNA]</scope>
    <source>
        <strain evidence="1 2">723_310714_2_2_spleen</strain>
    </source>
</reference>
<evidence type="ECO:0000313" key="2">
    <source>
        <dbReference type="Proteomes" id="UP000195208"/>
    </source>
</evidence>
<keyword evidence="2" id="KW-1185">Reference proteome</keyword>
<evidence type="ECO:0008006" key="3">
    <source>
        <dbReference type="Google" id="ProtNLM"/>
    </source>
</evidence>
<name>A0ABX3Z274_9STAP</name>
<dbReference type="Proteomes" id="UP000195208">
    <property type="component" value="Unassembled WGS sequence"/>
</dbReference>
<dbReference type="Gene3D" id="3.10.20.130">
    <property type="match status" value="1"/>
</dbReference>
<proteinExistence type="predicted"/>
<protein>
    <recommendedName>
        <fullName evidence="3">Staphylokinase</fullName>
    </recommendedName>
</protein>
<evidence type="ECO:0000313" key="1">
    <source>
        <dbReference type="EMBL" id="OTW30539.1"/>
    </source>
</evidence>
<dbReference type="RefSeq" id="WP_085621983.1">
    <property type="nucleotide sequence ID" value="NZ_NDYM01000002.1"/>
</dbReference>
<dbReference type="EMBL" id="NEFX01000018">
    <property type="protein sequence ID" value="OTW30539.1"/>
    <property type="molecule type" value="Genomic_DNA"/>
</dbReference>
<dbReference type="Gene3D" id="3.10.20.180">
    <property type="match status" value="1"/>
</dbReference>
<organism evidence="1 2">
    <name type="scientific">Staphylococcus agnetis</name>
    <dbReference type="NCBI Taxonomy" id="985762"/>
    <lineage>
        <taxon>Bacteria</taxon>
        <taxon>Bacillati</taxon>
        <taxon>Bacillota</taxon>
        <taxon>Bacilli</taxon>
        <taxon>Bacillales</taxon>
        <taxon>Staphylococcaceae</taxon>
        <taxon>Staphylococcus</taxon>
    </lineage>
</organism>
<comment type="caution">
    <text evidence="1">The sequence shown here is derived from an EMBL/GenBank/DDBJ whole genome shotgun (WGS) entry which is preliminary data.</text>
</comment>
<accession>A0ABX3Z274</accession>
<sequence length="367" mass="41971">MFKKVLGSVVVSTVALTGVASTLPTSNIVLANEYDGIGSRDYQEIQGTYLLIHVTGVNEKGEEVFYPKYLEFPLEVGEVINKQMLLERVQIALDNSAYNKYEVVSIDPKSKIELNDRDNRKYFDITDTGIKVEDFSHLEKSPSYRLMGNVVVKEKEHVETRKKYDESTQVNLIHDVTFKKLQGNINNVIPIGIDKETSFSKKLKVNSEIDPDELFKAAEEAFKNTPESKQGYKLVKRLSTTVLENARTKKEIYHHLYNPFFNYTISDFRENPTKDGHFDTISESYYISKNGDDFMPVIKEYVINLKNSDGKILDTLKVSDINIKSVDDVKNYLNNNGYDKLQSKDGSTYKFSGMIKKNGESYTVIYQ</sequence>
<dbReference type="SUPFAM" id="SSF54328">
    <property type="entry name" value="Staphylokinase/streptokinase"/>
    <property type="match status" value="2"/>
</dbReference>
<dbReference type="InterPro" id="IPR036120">
    <property type="entry name" value="SAK/SK_sf"/>
</dbReference>